<dbReference type="SUPFAM" id="SSF50104">
    <property type="entry name" value="Translation proteins SH3-like domain"/>
    <property type="match status" value="2"/>
</dbReference>
<accession>A0A9P5YM15</accession>
<organism evidence="2 3">
    <name type="scientific">Pholiota conissans</name>
    <dbReference type="NCBI Taxonomy" id="109636"/>
    <lineage>
        <taxon>Eukaryota</taxon>
        <taxon>Fungi</taxon>
        <taxon>Dikarya</taxon>
        <taxon>Basidiomycota</taxon>
        <taxon>Agaricomycotina</taxon>
        <taxon>Agaricomycetes</taxon>
        <taxon>Agaricomycetidae</taxon>
        <taxon>Agaricales</taxon>
        <taxon>Agaricineae</taxon>
        <taxon>Strophariaceae</taxon>
        <taxon>Pholiota</taxon>
    </lineage>
</organism>
<evidence type="ECO:0000313" key="3">
    <source>
        <dbReference type="Proteomes" id="UP000807469"/>
    </source>
</evidence>
<evidence type="ECO:0000259" key="1">
    <source>
        <dbReference type="SMART" id="SM00739"/>
    </source>
</evidence>
<dbReference type="InterPro" id="IPR005824">
    <property type="entry name" value="KOW"/>
</dbReference>
<sequence>LPTLEELYMFRASGFLHESTFRRTLAAITQTRIKVHDRVQVVCGTYRGLVGQVVELSEHDASVFLPSQSDTANIAINELRAHICIGDEVTITQGVHKNKTGWVVEV</sequence>
<evidence type="ECO:0000313" key="2">
    <source>
        <dbReference type="EMBL" id="KAF9472278.1"/>
    </source>
</evidence>
<gene>
    <name evidence="2" type="ORF">BDN70DRAFT_774920</name>
</gene>
<feature type="non-terminal residue" evidence="2">
    <location>
        <position position="1"/>
    </location>
</feature>
<dbReference type="Gene3D" id="2.30.30.30">
    <property type="match status" value="1"/>
</dbReference>
<dbReference type="Proteomes" id="UP000807469">
    <property type="component" value="Unassembled WGS sequence"/>
</dbReference>
<dbReference type="InterPro" id="IPR014722">
    <property type="entry name" value="Rib_uL2_dom2"/>
</dbReference>
<name>A0A9P5YM15_9AGAR</name>
<keyword evidence="3" id="KW-1185">Reference proteome</keyword>
<reference evidence="2" key="1">
    <citation type="submission" date="2020-11" db="EMBL/GenBank/DDBJ databases">
        <authorList>
            <consortium name="DOE Joint Genome Institute"/>
            <person name="Ahrendt S."/>
            <person name="Riley R."/>
            <person name="Andreopoulos W."/>
            <person name="Labutti K."/>
            <person name="Pangilinan J."/>
            <person name="Ruiz-Duenas F.J."/>
            <person name="Barrasa J.M."/>
            <person name="Sanchez-Garcia M."/>
            <person name="Camarero S."/>
            <person name="Miyauchi S."/>
            <person name="Serrano A."/>
            <person name="Linde D."/>
            <person name="Babiker R."/>
            <person name="Drula E."/>
            <person name="Ayuso-Fernandez I."/>
            <person name="Pacheco R."/>
            <person name="Padilla G."/>
            <person name="Ferreira P."/>
            <person name="Barriuso J."/>
            <person name="Kellner H."/>
            <person name="Castanera R."/>
            <person name="Alfaro M."/>
            <person name="Ramirez L."/>
            <person name="Pisabarro A.G."/>
            <person name="Kuo A."/>
            <person name="Tritt A."/>
            <person name="Lipzen A."/>
            <person name="He G."/>
            <person name="Yan M."/>
            <person name="Ng V."/>
            <person name="Cullen D."/>
            <person name="Martin F."/>
            <person name="Rosso M.-N."/>
            <person name="Henrissat B."/>
            <person name="Hibbett D."/>
            <person name="Martinez A.T."/>
            <person name="Grigoriev I.V."/>
        </authorList>
    </citation>
    <scope>NUCLEOTIDE SEQUENCE</scope>
    <source>
        <strain evidence="2">CIRM-BRFM 674</strain>
    </source>
</reference>
<comment type="caution">
    <text evidence="2">The sequence shown here is derived from an EMBL/GenBank/DDBJ whole genome shotgun (WGS) entry which is preliminary data.</text>
</comment>
<dbReference type="EMBL" id="MU155554">
    <property type="protein sequence ID" value="KAF9472278.1"/>
    <property type="molecule type" value="Genomic_DNA"/>
</dbReference>
<dbReference type="SMART" id="SM00739">
    <property type="entry name" value="KOW"/>
    <property type="match status" value="2"/>
</dbReference>
<proteinExistence type="predicted"/>
<feature type="non-terminal residue" evidence="2">
    <location>
        <position position="106"/>
    </location>
</feature>
<feature type="domain" description="KOW" evidence="1">
    <location>
        <begin position="82"/>
        <end position="106"/>
    </location>
</feature>
<dbReference type="AlphaFoldDB" id="A0A9P5YM15"/>
<dbReference type="InterPro" id="IPR008991">
    <property type="entry name" value="Translation_prot_SH3-like_sf"/>
</dbReference>
<protein>
    <recommendedName>
        <fullName evidence="1">KOW domain-containing protein</fullName>
    </recommendedName>
</protein>
<dbReference type="OrthoDB" id="3057978at2759"/>
<feature type="domain" description="KOW" evidence="1">
    <location>
        <begin position="32"/>
        <end position="59"/>
    </location>
</feature>